<organism evidence="1 2">
    <name type="scientific">Streptomyces montanisoli</name>
    <dbReference type="NCBI Taxonomy" id="2798581"/>
    <lineage>
        <taxon>Bacteria</taxon>
        <taxon>Bacillati</taxon>
        <taxon>Actinomycetota</taxon>
        <taxon>Actinomycetes</taxon>
        <taxon>Kitasatosporales</taxon>
        <taxon>Streptomycetaceae</taxon>
        <taxon>Streptomyces</taxon>
    </lineage>
</organism>
<proteinExistence type="predicted"/>
<dbReference type="Proteomes" id="UP000670475">
    <property type="component" value="Unassembled WGS sequence"/>
</dbReference>
<accession>A0A940M731</accession>
<evidence type="ECO:0000313" key="2">
    <source>
        <dbReference type="Proteomes" id="UP000670475"/>
    </source>
</evidence>
<protein>
    <submittedName>
        <fullName evidence="1">Uncharacterized protein</fullName>
    </submittedName>
</protein>
<name>A0A940M731_9ACTN</name>
<gene>
    <name evidence="1" type="ORF">JFN87_00530</name>
</gene>
<reference evidence="1" key="1">
    <citation type="submission" date="2021-03" db="EMBL/GenBank/DDBJ databases">
        <title>Whole genome sequence of Streptomyces bomunensis MMS17-BM035.</title>
        <authorList>
            <person name="Lee J.H."/>
        </authorList>
    </citation>
    <scope>NUCLEOTIDE SEQUENCE</scope>
    <source>
        <strain evidence="1">MMS17-BM035</strain>
    </source>
</reference>
<dbReference type="AlphaFoldDB" id="A0A940M731"/>
<keyword evidence="2" id="KW-1185">Reference proteome</keyword>
<sequence>MDPRRVVARRAENLSEARPYVRGWGQAKRAAEALAQQLRAAGLETDFPGLKADVSVFGDGLVCLGTLGPDAAELLARLVAVGLSAEMAERAAG</sequence>
<comment type="caution">
    <text evidence="1">The sequence shown here is derived from an EMBL/GenBank/DDBJ whole genome shotgun (WGS) entry which is preliminary data.</text>
</comment>
<dbReference type="EMBL" id="JAGIQL010000001">
    <property type="protein sequence ID" value="MBP0455989.1"/>
    <property type="molecule type" value="Genomic_DNA"/>
</dbReference>
<evidence type="ECO:0000313" key="1">
    <source>
        <dbReference type="EMBL" id="MBP0455989.1"/>
    </source>
</evidence>